<evidence type="ECO:0000256" key="3">
    <source>
        <dbReference type="ARBA" id="ARBA00022679"/>
    </source>
</evidence>
<dbReference type="GO" id="GO:0004659">
    <property type="term" value="F:prenyltransferase activity"/>
    <property type="evidence" value="ECO:0007669"/>
    <property type="project" value="UniProtKB-KW"/>
</dbReference>
<comment type="similarity">
    <text evidence="1">Belongs to the aromatic prenyltransferase family.</text>
</comment>
<dbReference type="InterPro" id="IPR033964">
    <property type="entry name" value="ABBA"/>
</dbReference>
<evidence type="ECO:0000256" key="4">
    <source>
        <dbReference type="ARBA" id="ARBA00033767"/>
    </source>
</evidence>
<dbReference type="InterPro" id="IPR020965">
    <property type="entry name" value="Prenyltransferase_CloQ"/>
</dbReference>
<keyword evidence="2" id="KW-0637">Prenyltransferase</keyword>
<sequence length="303" mass="34117">MAATAEKLDRSTFQSELSSLCHSLDAPYSREVTEQILNVFDEYLDDSYVWLRCTSKPADVVNFRLAFHGKRIDTTAILAKAGWIDIEDKLAKLVRAWSSREDAEQWCDFDPSRGIAKNWIYFPRLQPIQEILNTQGLPDPVVACISDLQAAGLEKVNFAAVDYANRSINVYFLLPGGLTAERAARYVGLAGSTSLSETDIQVVNDNTHPMQTFGVTIVPETGHIPRVAFYAPVKNAADFPSLKDERMRKFFSEHPSRDPKRIHILSWSYGAGHSKTYMKGEASYAGYSEELSMDMFLRWVGEK</sequence>
<dbReference type="EMBL" id="MU004350">
    <property type="protein sequence ID" value="KAF2655358.1"/>
    <property type="molecule type" value="Genomic_DNA"/>
</dbReference>
<reference evidence="5" key="1">
    <citation type="journal article" date="2020" name="Stud. Mycol.">
        <title>101 Dothideomycetes genomes: a test case for predicting lifestyles and emergence of pathogens.</title>
        <authorList>
            <person name="Haridas S."/>
            <person name="Albert R."/>
            <person name="Binder M."/>
            <person name="Bloem J."/>
            <person name="Labutti K."/>
            <person name="Salamov A."/>
            <person name="Andreopoulos B."/>
            <person name="Baker S."/>
            <person name="Barry K."/>
            <person name="Bills G."/>
            <person name="Bluhm B."/>
            <person name="Cannon C."/>
            <person name="Castanera R."/>
            <person name="Culley D."/>
            <person name="Daum C."/>
            <person name="Ezra D."/>
            <person name="Gonzalez J."/>
            <person name="Henrissat B."/>
            <person name="Kuo A."/>
            <person name="Liang C."/>
            <person name="Lipzen A."/>
            <person name="Lutzoni F."/>
            <person name="Magnuson J."/>
            <person name="Mondo S."/>
            <person name="Nolan M."/>
            <person name="Ohm R."/>
            <person name="Pangilinan J."/>
            <person name="Park H.-J."/>
            <person name="Ramirez L."/>
            <person name="Alfaro M."/>
            <person name="Sun H."/>
            <person name="Tritt A."/>
            <person name="Yoshinaga Y."/>
            <person name="Zwiers L.-H."/>
            <person name="Turgeon B."/>
            <person name="Goodwin S."/>
            <person name="Spatafora J."/>
            <person name="Crous P."/>
            <person name="Grigoriev I."/>
        </authorList>
    </citation>
    <scope>NUCLEOTIDE SEQUENCE</scope>
    <source>
        <strain evidence="5">CBS 122681</strain>
    </source>
</reference>
<keyword evidence="3" id="KW-0808">Transferase</keyword>
<dbReference type="OrthoDB" id="3913316at2759"/>
<dbReference type="SUPFAM" id="SSF143492">
    <property type="entry name" value="Prenyltransferase-like"/>
    <property type="match status" value="1"/>
</dbReference>
<organism evidence="5 6">
    <name type="scientific">Lophiostoma macrostomum CBS 122681</name>
    <dbReference type="NCBI Taxonomy" id="1314788"/>
    <lineage>
        <taxon>Eukaryota</taxon>
        <taxon>Fungi</taxon>
        <taxon>Dikarya</taxon>
        <taxon>Ascomycota</taxon>
        <taxon>Pezizomycotina</taxon>
        <taxon>Dothideomycetes</taxon>
        <taxon>Pleosporomycetidae</taxon>
        <taxon>Pleosporales</taxon>
        <taxon>Lophiostomataceae</taxon>
        <taxon>Lophiostoma</taxon>
    </lineage>
</organism>
<dbReference type="Pfam" id="PF11468">
    <property type="entry name" value="PTase_Orf2"/>
    <property type="match status" value="1"/>
</dbReference>
<name>A0A6A6T927_9PLEO</name>
<dbReference type="Proteomes" id="UP000799324">
    <property type="component" value="Unassembled WGS sequence"/>
</dbReference>
<evidence type="ECO:0000256" key="2">
    <source>
        <dbReference type="ARBA" id="ARBA00022602"/>
    </source>
</evidence>
<protein>
    <recommendedName>
        <fullName evidence="4">Aromatic prenyltransferase</fullName>
    </recommendedName>
</protein>
<dbReference type="SFLD" id="SFLDG01163">
    <property type="entry name" value="II"/>
    <property type="match status" value="1"/>
</dbReference>
<gene>
    <name evidence="5" type="ORF">K491DRAFT_692957</name>
</gene>
<dbReference type="SFLD" id="SFLDS00036">
    <property type="entry name" value="Aromatic_Prenyltransferase"/>
    <property type="match status" value="1"/>
</dbReference>
<dbReference type="InterPro" id="IPR036239">
    <property type="entry name" value="PrenylTrfase-like_sf"/>
</dbReference>
<evidence type="ECO:0000256" key="1">
    <source>
        <dbReference type="ARBA" id="ARBA00005368"/>
    </source>
</evidence>
<evidence type="ECO:0000313" key="5">
    <source>
        <dbReference type="EMBL" id="KAF2655358.1"/>
    </source>
</evidence>
<keyword evidence="6" id="KW-1185">Reference proteome</keyword>
<proteinExistence type="inferred from homology"/>
<accession>A0A6A6T927</accession>
<dbReference type="AlphaFoldDB" id="A0A6A6T927"/>
<evidence type="ECO:0000313" key="6">
    <source>
        <dbReference type="Proteomes" id="UP000799324"/>
    </source>
</evidence>